<dbReference type="EMBL" id="JAWXRC010000034">
    <property type="protein sequence ID" value="MDX6032831.1"/>
    <property type="molecule type" value="Genomic_DNA"/>
</dbReference>
<dbReference type="RefSeq" id="WP_319629317.1">
    <property type="nucleotide sequence ID" value="NZ_JAWXRB010000007.1"/>
</dbReference>
<protein>
    <submittedName>
        <fullName evidence="3">Glycosyltransferase family 4 protein</fullName>
        <ecNumber evidence="3">2.4.-.-</ecNumber>
    </submittedName>
</protein>
<feature type="domain" description="Glycosyltransferase subfamily 4-like N-terminal" evidence="2">
    <location>
        <begin position="16"/>
        <end position="172"/>
    </location>
</feature>
<dbReference type="InterPro" id="IPR050194">
    <property type="entry name" value="Glycosyltransferase_grp1"/>
</dbReference>
<dbReference type="Pfam" id="PF13439">
    <property type="entry name" value="Glyco_transf_4"/>
    <property type="match status" value="1"/>
</dbReference>
<proteinExistence type="predicted"/>
<evidence type="ECO:0000259" key="1">
    <source>
        <dbReference type="Pfam" id="PF00534"/>
    </source>
</evidence>
<evidence type="ECO:0000259" key="2">
    <source>
        <dbReference type="Pfam" id="PF13439"/>
    </source>
</evidence>
<dbReference type="EC" id="2.4.-.-" evidence="3"/>
<dbReference type="AlphaFoldDB" id="A0AAJ2VU92"/>
<sequence length="362" mass="40576">MNNKICFFINQIDNSGGTERVTTVVANALSKQGYEISILTIRPKSQPFFNIEPSISYCSLDIQPSRLSILNRFKIVVALRKYIKNNRIDTLIAVDSLLAIYTLPATLGCSVRNVCWEHFNFNINLGVKMRSYARYLAGIFADDIIVLSQKDQKIWNEKLRFSRATIHVIYNPTAYPISTRPYKADSKYVLGVGRLCKQKGFDLLLPAWQQLISKHPEWKLVIAGEGPERQQLELQTSRLGITNSVTFLGALPELAEIYADAAIFCFPSRYEGFGLALAEAQAFGIPAIAIDCECGPSEILDSTNGILLSLDNIDKLPSVLADLIIDKEGRYLMSKSAKQKAEVFSVKHIIHSWDNFLTNKGM</sequence>
<dbReference type="PANTHER" id="PTHR45947:SF3">
    <property type="entry name" value="SULFOQUINOVOSYL TRANSFERASE SQD2"/>
    <property type="match status" value="1"/>
</dbReference>
<dbReference type="InterPro" id="IPR001296">
    <property type="entry name" value="Glyco_trans_1"/>
</dbReference>
<accession>A0AAJ2VU92</accession>
<name>A0AAJ2VU92_9ENTR</name>
<evidence type="ECO:0000313" key="3">
    <source>
        <dbReference type="EMBL" id="MDX6032831.1"/>
    </source>
</evidence>
<dbReference type="PANTHER" id="PTHR45947">
    <property type="entry name" value="SULFOQUINOVOSYL TRANSFERASE SQD2"/>
    <property type="match status" value="1"/>
</dbReference>
<reference evidence="3" key="1">
    <citation type="submission" date="2023-11" db="EMBL/GenBank/DDBJ databases">
        <title>Scandinavium wanjuensis sp. nov., isolated from lettuce South Korea.</title>
        <authorList>
            <person name="Park J."/>
            <person name="Park S."/>
            <person name="Oh K.K."/>
            <person name="Cho G.S."/>
            <person name="Franz C.M.A.P."/>
        </authorList>
    </citation>
    <scope>NUCLEOTIDE SEQUENCE</scope>
    <source>
        <strain evidence="3">V105_12</strain>
    </source>
</reference>
<evidence type="ECO:0000313" key="4">
    <source>
        <dbReference type="Proteomes" id="UP001282336"/>
    </source>
</evidence>
<comment type="caution">
    <text evidence="3">The sequence shown here is derived from an EMBL/GenBank/DDBJ whole genome shotgun (WGS) entry which is preliminary data.</text>
</comment>
<dbReference type="GO" id="GO:0016757">
    <property type="term" value="F:glycosyltransferase activity"/>
    <property type="evidence" value="ECO:0007669"/>
    <property type="project" value="UniProtKB-KW"/>
</dbReference>
<keyword evidence="3" id="KW-0808">Transferase</keyword>
<dbReference type="InterPro" id="IPR028098">
    <property type="entry name" value="Glyco_trans_4-like_N"/>
</dbReference>
<dbReference type="Pfam" id="PF00534">
    <property type="entry name" value="Glycos_transf_1"/>
    <property type="match status" value="1"/>
</dbReference>
<keyword evidence="3" id="KW-0328">Glycosyltransferase</keyword>
<dbReference type="Proteomes" id="UP001282336">
    <property type="component" value="Unassembled WGS sequence"/>
</dbReference>
<dbReference type="CDD" id="cd03820">
    <property type="entry name" value="GT4_AmsD-like"/>
    <property type="match status" value="1"/>
</dbReference>
<dbReference type="Gene3D" id="3.40.50.2000">
    <property type="entry name" value="Glycogen Phosphorylase B"/>
    <property type="match status" value="2"/>
</dbReference>
<organism evidence="3 4">
    <name type="scientific">Scandinavium lactucae</name>
    <dbReference type="NCBI Taxonomy" id="3095028"/>
    <lineage>
        <taxon>Bacteria</taxon>
        <taxon>Pseudomonadati</taxon>
        <taxon>Pseudomonadota</taxon>
        <taxon>Gammaproteobacteria</taxon>
        <taxon>Enterobacterales</taxon>
        <taxon>Enterobacteriaceae</taxon>
        <taxon>Scandinavium</taxon>
    </lineage>
</organism>
<feature type="domain" description="Glycosyl transferase family 1" evidence="1">
    <location>
        <begin position="184"/>
        <end position="339"/>
    </location>
</feature>
<dbReference type="SUPFAM" id="SSF53756">
    <property type="entry name" value="UDP-Glycosyltransferase/glycogen phosphorylase"/>
    <property type="match status" value="1"/>
</dbReference>
<gene>
    <name evidence="3" type="ORF">SIL20_15095</name>
</gene>